<accession>A0A138A0M6</accession>
<dbReference type="OrthoDB" id="166777at2"/>
<feature type="transmembrane region" description="Helical" evidence="1">
    <location>
        <begin position="101"/>
        <end position="126"/>
    </location>
</feature>
<dbReference type="RefSeq" id="WP_068575086.1">
    <property type="nucleotide sequence ID" value="NZ_LSRF01000058.1"/>
</dbReference>
<evidence type="ECO:0000256" key="1">
    <source>
        <dbReference type="SAM" id="Phobius"/>
    </source>
</evidence>
<feature type="transmembrane region" description="Helical" evidence="1">
    <location>
        <begin position="36"/>
        <end position="53"/>
    </location>
</feature>
<name>A0A138A0M6_9ACTN</name>
<feature type="transmembrane region" description="Helical" evidence="1">
    <location>
        <begin position="132"/>
        <end position="156"/>
    </location>
</feature>
<keyword evidence="1" id="KW-0472">Membrane</keyword>
<gene>
    <name evidence="2" type="ORF">AXK60_19725</name>
</gene>
<organism evidence="2 3">
    <name type="scientific">Tsukamurella pseudospumae</name>
    <dbReference type="NCBI Taxonomy" id="239498"/>
    <lineage>
        <taxon>Bacteria</taxon>
        <taxon>Bacillati</taxon>
        <taxon>Actinomycetota</taxon>
        <taxon>Actinomycetes</taxon>
        <taxon>Mycobacteriales</taxon>
        <taxon>Tsukamurellaceae</taxon>
        <taxon>Tsukamurella</taxon>
    </lineage>
</organism>
<sequence length="170" mass="17738">MTEPATSDRLDVDAAGRSGDGVIAESDRFRGWGARVLRGTVAGVVTVLVVGIPTDIIDTPVFGREVPVRAWELPVLLATALLTALWFGIDKPARVERTGTPAALGVVLTFFAVGCPVCNKLVLLALGTSGALGLWAPIQPILAGVSLAMLTAAVMVRWRKRDCTSASCAA</sequence>
<dbReference type="AlphaFoldDB" id="A0A138A0M6"/>
<dbReference type="EMBL" id="LSRF01000058">
    <property type="protein sequence ID" value="KXP03980.1"/>
    <property type="molecule type" value="Genomic_DNA"/>
</dbReference>
<keyword evidence="1" id="KW-0812">Transmembrane</keyword>
<keyword evidence="1" id="KW-1133">Transmembrane helix</keyword>
<reference evidence="3" key="1">
    <citation type="submission" date="2016-02" db="EMBL/GenBank/DDBJ databases">
        <authorList>
            <person name="Wen L."/>
            <person name="He K."/>
            <person name="Yang H."/>
        </authorList>
    </citation>
    <scope>NUCLEOTIDE SEQUENCE [LARGE SCALE GENOMIC DNA]</scope>
    <source>
        <strain evidence="3">JCM 15929</strain>
    </source>
</reference>
<proteinExistence type="predicted"/>
<comment type="caution">
    <text evidence="2">The sequence shown here is derived from an EMBL/GenBank/DDBJ whole genome shotgun (WGS) entry which is preliminary data.</text>
</comment>
<dbReference type="STRING" id="239498.AXK60_19725"/>
<protein>
    <submittedName>
        <fullName evidence="2">Uncharacterized protein</fullName>
    </submittedName>
</protein>
<evidence type="ECO:0000313" key="2">
    <source>
        <dbReference type="EMBL" id="KXP03980.1"/>
    </source>
</evidence>
<dbReference type="Proteomes" id="UP000070258">
    <property type="component" value="Unassembled WGS sequence"/>
</dbReference>
<feature type="transmembrane region" description="Helical" evidence="1">
    <location>
        <begin position="73"/>
        <end position="89"/>
    </location>
</feature>
<evidence type="ECO:0000313" key="3">
    <source>
        <dbReference type="Proteomes" id="UP000070258"/>
    </source>
</evidence>